<reference evidence="5 6" key="1">
    <citation type="journal article" date="2013" name="Genome Announc.">
        <title>Complete Genome Sequence of the Carbazole Degrader Pseudomonas resinovorans Strain CA10 (NBRC 106553).</title>
        <authorList>
            <person name="Shintani M."/>
            <person name="Hosoyama A."/>
            <person name="Ohji S."/>
            <person name="Tsuchikane K."/>
            <person name="Takarada H."/>
            <person name="Yamazoe A."/>
            <person name="Fujita N."/>
            <person name="Nojiri H."/>
        </authorList>
    </citation>
    <scope>NUCLEOTIDE SEQUENCE [LARGE SCALE GENOMIC DNA]</scope>
    <source>
        <strain evidence="5 6">NBRC 106553</strain>
    </source>
</reference>
<dbReference type="InterPro" id="IPR000259">
    <property type="entry name" value="Adhesion_dom_fimbrial"/>
</dbReference>
<dbReference type="PANTHER" id="PTHR33420">
    <property type="entry name" value="FIMBRIAL SUBUNIT ELFA-RELATED"/>
    <property type="match status" value="1"/>
</dbReference>
<keyword evidence="3" id="KW-0281">Fimbrium</keyword>
<keyword evidence="6" id="KW-1185">Reference proteome</keyword>
<dbReference type="PATRIC" id="fig|1245471.3.peg.697"/>
<dbReference type="PANTHER" id="PTHR33420:SF31">
    <property type="entry name" value="TYPE 1 FIMBRIN D-MANNOSE SPECIFIC ADHESIN"/>
    <property type="match status" value="1"/>
</dbReference>
<feature type="domain" description="Fimbrial-type adhesion" evidence="4">
    <location>
        <begin position="186"/>
        <end position="335"/>
    </location>
</feature>
<dbReference type="RefSeq" id="WP_016490622.1">
    <property type="nucleotide sequence ID" value="NC_021499.1"/>
</dbReference>
<keyword evidence="2" id="KW-0732">Signal</keyword>
<dbReference type="HOGENOM" id="CLU_066608_0_0_6"/>
<dbReference type="GO" id="GO:0009289">
    <property type="term" value="C:pilus"/>
    <property type="evidence" value="ECO:0007669"/>
    <property type="project" value="UniProtKB-SubCell"/>
</dbReference>
<comment type="subcellular location">
    <subcellularLocation>
        <location evidence="1">Fimbrium</location>
    </subcellularLocation>
</comment>
<name>S6AFB6_METRE</name>
<dbReference type="OrthoDB" id="8582771at2"/>
<dbReference type="AlphaFoldDB" id="S6AFB6"/>
<evidence type="ECO:0000313" key="5">
    <source>
        <dbReference type="EMBL" id="BAN46420.1"/>
    </source>
</evidence>
<dbReference type="Gene3D" id="2.60.40.1090">
    <property type="entry name" value="Fimbrial-type adhesion domain"/>
    <property type="match status" value="1"/>
</dbReference>
<dbReference type="Pfam" id="PF00419">
    <property type="entry name" value="Fimbrial"/>
    <property type="match status" value="1"/>
</dbReference>
<proteinExistence type="predicted"/>
<dbReference type="InterPro" id="IPR036937">
    <property type="entry name" value="Adhesion_dom_fimbrial_sf"/>
</dbReference>
<organism evidence="5 6">
    <name type="scientific">Metapseudomonas resinovorans NBRC 106553</name>
    <dbReference type="NCBI Taxonomy" id="1245471"/>
    <lineage>
        <taxon>Bacteria</taxon>
        <taxon>Pseudomonadati</taxon>
        <taxon>Pseudomonadota</taxon>
        <taxon>Gammaproteobacteria</taxon>
        <taxon>Pseudomonadales</taxon>
        <taxon>Pseudomonadaceae</taxon>
        <taxon>Metapseudomonas</taxon>
    </lineage>
</organism>
<dbReference type="EMBL" id="AP013068">
    <property type="protein sequence ID" value="BAN46420.1"/>
    <property type="molecule type" value="Genomic_DNA"/>
</dbReference>
<gene>
    <name evidence="5" type="ORF">PCA10_06880</name>
</gene>
<protein>
    <recommendedName>
        <fullName evidence="4">Fimbrial-type adhesion domain-containing protein</fullName>
    </recommendedName>
</protein>
<sequence>MAGDCTPTGGARQFEFPFSATFTSPDDNAPQRVLANAHAWNLGQNYPGSCTCSRPGVTYGSSFIYTTRTDLPAGYSAEVGGQTRQFYQVNRNIQVASEVWVAGQRNAYMPVPLSAVSNLMTVNRICSTTGITTTAFASGGMGRLHLMIDRPFIGEVVIPRTRLLDMVGAYEVAPTAAAQPMASVWMSGRVVVPQSCRLAPGQVTTIDFGQLNPGELPMPGQNPRRTVSRVFQVQCENIAQMVSIDLSLEGITHSSEPSALAVNERRDLAIVLRHDGRQLQPVPQNAKPGPEHIIPLTFDQGSQRGEFQLEAYPIKLTPILPPGTFNSQVTLKFDFR</sequence>
<dbReference type="KEGG" id="pre:PCA10_06880"/>
<evidence type="ECO:0000259" key="4">
    <source>
        <dbReference type="Pfam" id="PF00419"/>
    </source>
</evidence>
<dbReference type="InterPro" id="IPR008966">
    <property type="entry name" value="Adhesion_dom_sf"/>
</dbReference>
<evidence type="ECO:0000256" key="2">
    <source>
        <dbReference type="ARBA" id="ARBA00022729"/>
    </source>
</evidence>
<dbReference type="eggNOG" id="COG3539">
    <property type="taxonomic scope" value="Bacteria"/>
</dbReference>
<dbReference type="STRING" id="1245471.PCA10_06880"/>
<dbReference type="SUPFAM" id="SSF49401">
    <property type="entry name" value="Bacterial adhesins"/>
    <property type="match status" value="1"/>
</dbReference>
<evidence type="ECO:0000313" key="6">
    <source>
        <dbReference type="Proteomes" id="UP000015503"/>
    </source>
</evidence>
<accession>S6AFB6</accession>
<evidence type="ECO:0000256" key="1">
    <source>
        <dbReference type="ARBA" id="ARBA00004561"/>
    </source>
</evidence>
<evidence type="ECO:0000256" key="3">
    <source>
        <dbReference type="ARBA" id="ARBA00023263"/>
    </source>
</evidence>
<dbReference type="Proteomes" id="UP000015503">
    <property type="component" value="Chromosome"/>
</dbReference>
<dbReference type="GO" id="GO:0043709">
    <property type="term" value="P:cell adhesion involved in single-species biofilm formation"/>
    <property type="evidence" value="ECO:0007669"/>
    <property type="project" value="TreeGrafter"/>
</dbReference>
<dbReference type="InterPro" id="IPR050263">
    <property type="entry name" value="Bact_Fimbrial_Adh_Pro"/>
</dbReference>